<evidence type="ECO:0000313" key="1">
    <source>
        <dbReference type="EMBL" id="VTR93143.1"/>
    </source>
</evidence>
<dbReference type="Gene3D" id="3.40.1580.10">
    <property type="entry name" value="SMI1/KNR4-like"/>
    <property type="match status" value="1"/>
</dbReference>
<dbReference type="InterPro" id="IPR014338">
    <property type="entry name" value="CHP02996_rpt-companion-dom"/>
</dbReference>
<gene>
    <name evidence="1" type="ORF">SOIL9_45710</name>
</gene>
<dbReference type="NCBIfam" id="TIGR02996">
    <property type="entry name" value="rpt_mate_G_obs"/>
    <property type="match status" value="1"/>
</dbReference>
<organism evidence="1 2">
    <name type="scientific">Gemmata massiliana</name>
    <dbReference type="NCBI Taxonomy" id="1210884"/>
    <lineage>
        <taxon>Bacteria</taxon>
        <taxon>Pseudomonadati</taxon>
        <taxon>Planctomycetota</taxon>
        <taxon>Planctomycetia</taxon>
        <taxon>Gemmatales</taxon>
        <taxon>Gemmataceae</taxon>
        <taxon>Gemmata</taxon>
    </lineage>
</organism>
<evidence type="ECO:0008006" key="3">
    <source>
        <dbReference type="Google" id="ProtNLM"/>
    </source>
</evidence>
<dbReference type="RefSeq" id="WP_162667917.1">
    <property type="nucleotide sequence ID" value="NZ_LR593886.1"/>
</dbReference>
<keyword evidence="2" id="KW-1185">Reference proteome</keyword>
<sequence>MIGGEHEAFLGAIFKRPEDVTNRLVYADWLDEHDHPGGELIRLRQQLALPDLPKAKRTTLAARERKVLAKCDRDWLVLLERADWKQRYLQVRPANEYVADWQSRRKRLWSAPAQKAMSRALAAFEEEIGLPLPCSWKAFAHACGGGRLCGDWIWVPTKGGDMGQRQWSVWKTATNEQFDRLNVTAEVRSWIRSSVRFGNGSHGDILVWNTSRVTDPVRVEYEVVWLTSPYQDRIETFESFEAMWNTRVAETRNADGDEARPFEPE</sequence>
<accession>A0A6P2CW71</accession>
<reference evidence="1 2" key="1">
    <citation type="submission" date="2019-05" db="EMBL/GenBank/DDBJ databases">
        <authorList>
            <consortium name="Science for Life Laboratories"/>
        </authorList>
    </citation>
    <scope>NUCLEOTIDE SEQUENCE [LARGE SCALE GENOMIC DNA]</scope>
    <source>
        <strain evidence="1">Soil9</strain>
    </source>
</reference>
<dbReference type="KEGG" id="gms:SOIL9_45710"/>
<dbReference type="Proteomes" id="UP000464178">
    <property type="component" value="Chromosome"/>
</dbReference>
<dbReference type="SUPFAM" id="SSF160631">
    <property type="entry name" value="SMI1/KNR4-like"/>
    <property type="match status" value="1"/>
</dbReference>
<protein>
    <recommendedName>
        <fullName evidence="3">Knr4/Smi1-like domain-containing protein</fullName>
    </recommendedName>
</protein>
<name>A0A6P2CW71_9BACT</name>
<dbReference type="AlphaFoldDB" id="A0A6P2CW71"/>
<dbReference type="EMBL" id="LR593886">
    <property type="protein sequence ID" value="VTR93143.1"/>
    <property type="molecule type" value="Genomic_DNA"/>
</dbReference>
<evidence type="ECO:0000313" key="2">
    <source>
        <dbReference type="Proteomes" id="UP000464178"/>
    </source>
</evidence>
<dbReference type="InterPro" id="IPR037883">
    <property type="entry name" value="Knr4/Smi1-like_sf"/>
</dbReference>
<proteinExistence type="predicted"/>